<comment type="caution">
    <text evidence="1">The sequence shown here is derived from an EMBL/GenBank/DDBJ whole genome shotgun (WGS) entry which is preliminary data.</text>
</comment>
<accession>A0A9W9F6Y4</accession>
<dbReference type="SMART" id="SM01236">
    <property type="entry name" value="Haem_oxygenase_2"/>
    <property type="match status" value="1"/>
</dbReference>
<dbReference type="EMBL" id="JAPQKH010000006">
    <property type="protein sequence ID" value="KAJ5094748.1"/>
    <property type="molecule type" value="Genomic_DNA"/>
</dbReference>
<protein>
    <submittedName>
        <fullName evidence="1">Uncharacterized protein</fullName>
    </submittedName>
</protein>
<dbReference type="Pfam" id="PF14518">
    <property type="entry name" value="Haem_oxygenas_2"/>
    <property type="match status" value="1"/>
</dbReference>
<gene>
    <name evidence="1" type="ORF">N7456_010609</name>
</gene>
<dbReference type="OrthoDB" id="10057598at2759"/>
<reference evidence="1" key="2">
    <citation type="journal article" date="2023" name="IMA Fungus">
        <title>Comparative genomic study of the Penicillium genus elucidates a diverse pangenome and 15 lateral gene transfer events.</title>
        <authorList>
            <person name="Petersen C."/>
            <person name="Sorensen T."/>
            <person name="Nielsen M.R."/>
            <person name="Sondergaard T.E."/>
            <person name="Sorensen J.L."/>
            <person name="Fitzpatrick D.A."/>
            <person name="Frisvad J.C."/>
            <person name="Nielsen K.L."/>
        </authorList>
    </citation>
    <scope>NUCLEOTIDE SEQUENCE</scope>
    <source>
        <strain evidence="1">IBT 30069</strain>
    </source>
</reference>
<sequence>MDFKLNYEIVLTFLVPSSISRTIASLLLFTAVFCLRRIWKAQESQSPRGTHLYSPPKSRFIPSAAKPIAKDSGFQELEFYKSLFFKLQNVEYHPEVSPIARQGILFLLSEALREYTKRESHSSIISMVTFNKEDLSQFLQNHQKSVTDKYAKYIAERHAGGPRQLVRDRQDAESWLRKIAPLKLVDGAWLGHLNKITIPFALRPVMKKTWQVFTEELGDGNLLQHHVHIFENLLRVFEPELPSPTTEEILHPRLNFNSIKYWRAATAQLMISAFSEDFFPEILGFNMHFEMLQLDTMQAAKELPEVGLDPYYFILHISIDNSHSGHAAMSMECVVDYVQKVLEMEGEKAAHTAWRRIQAGYILSEWLGSEGIHTADIRHKLDSLPCDQLESSPCNQLDTRICEIFRAKAQAAQGIHTACKAKIGGRSLDDWLSLTSLQDENWQPNFLQALAASKPWVYPGESKKSRLVKECCWGGKMFGAFTREEVSTLQQWIDSLEPRRNLFYFDFVGLSKEINCRDCSRLNILSRTAPGLLKSTGLTDEITPLLHHPQLSSTWPKLSASDLDLPLLLPLWFSQCSLLESFVYAPGRTSGLMGCAVVRLLRAQLGFEIEHTVITGIDESHTGNDNGIVGMGLEMIKRASLPIPTDLSMLLDRWPSDFAEEMLRLSSKPLQNFGVLLGIFAALLEIQGIIAEAPSAGLLSPESYVLLQVLFRRQCHYLQECKQYVSTDERLLVDYSRGYAMAKTETAKWVKVNVQK</sequence>
<proteinExistence type="predicted"/>
<organism evidence="1 2">
    <name type="scientific">Penicillium angulare</name>
    <dbReference type="NCBI Taxonomy" id="116970"/>
    <lineage>
        <taxon>Eukaryota</taxon>
        <taxon>Fungi</taxon>
        <taxon>Dikarya</taxon>
        <taxon>Ascomycota</taxon>
        <taxon>Pezizomycotina</taxon>
        <taxon>Eurotiomycetes</taxon>
        <taxon>Eurotiomycetidae</taxon>
        <taxon>Eurotiales</taxon>
        <taxon>Aspergillaceae</taxon>
        <taxon>Penicillium</taxon>
    </lineage>
</organism>
<name>A0A9W9F6Y4_9EURO</name>
<dbReference type="AlphaFoldDB" id="A0A9W9F6Y4"/>
<evidence type="ECO:0000313" key="1">
    <source>
        <dbReference type="EMBL" id="KAJ5094748.1"/>
    </source>
</evidence>
<evidence type="ECO:0000313" key="2">
    <source>
        <dbReference type="Proteomes" id="UP001149165"/>
    </source>
</evidence>
<reference evidence="1" key="1">
    <citation type="submission" date="2022-11" db="EMBL/GenBank/DDBJ databases">
        <authorList>
            <person name="Petersen C."/>
        </authorList>
    </citation>
    <scope>NUCLEOTIDE SEQUENCE</scope>
    <source>
        <strain evidence="1">IBT 30069</strain>
    </source>
</reference>
<dbReference type="Proteomes" id="UP001149165">
    <property type="component" value="Unassembled WGS sequence"/>
</dbReference>
<keyword evidence="2" id="KW-1185">Reference proteome</keyword>